<accession>A0A975MM14</accession>
<dbReference type="GO" id="GO:0006788">
    <property type="term" value="P:heme oxidation"/>
    <property type="evidence" value="ECO:0007669"/>
    <property type="project" value="InterPro"/>
</dbReference>
<dbReference type="AlphaFoldDB" id="A0A975MM14"/>
<dbReference type="CDD" id="cd19166">
    <property type="entry name" value="HemeO-bac"/>
    <property type="match status" value="1"/>
</dbReference>
<dbReference type="SUPFAM" id="SSF48613">
    <property type="entry name" value="Heme oxygenase-like"/>
    <property type="match status" value="1"/>
</dbReference>
<dbReference type="Proteomes" id="UP000676649">
    <property type="component" value="Chromosome"/>
</dbReference>
<dbReference type="KEGG" id="mpad:KEF85_10800"/>
<reference evidence="1" key="1">
    <citation type="submission" date="2021-04" db="EMBL/GenBank/DDBJ databases">
        <title>Draft genome sequence data of methanotrophic Methylovulum sp. strain S1L and Methylomonas sp. strain S2AM isolated from boreal lake water columns.</title>
        <authorList>
            <person name="Rissanen A.J."/>
            <person name="Mangayil R."/>
            <person name="Svenning M.M."/>
            <person name="Khanongnuch R."/>
        </authorList>
    </citation>
    <scope>NUCLEOTIDE SEQUENCE</scope>
    <source>
        <strain evidence="1">S2AM</strain>
    </source>
</reference>
<dbReference type="Gene3D" id="1.20.910.10">
    <property type="entry name" value="Heme oxygenase-like"/>
    <property type="match status" value="1"/>
</dbReference>
<protein>
    <submittedName>
        <fullName evidence="1">Biliverdin-producing heme oxygenase</fullName>
    </submittedName>
</protein>
<sequence length="187" mass="20794">MVSFRQQLQHSTASLHKALEQTALLKIMAAGTPTRQQYRQYLSAQLALIAPLEAQLRLWESADWSALRLVKSEWLLADLKALGCDEPLLAADVPSISSPAQALGVQYVLEGSTLGLMLLKKRLNPEDHDLAQASRFISVYGQKTPNNWQVFVERLDRIAVESRPEAENAACAVFSAYLKQFSTVDIL</sequence>
<evidence type="ECO:0000313" key="2">
    <source>
        <dbReference type="Proteomes" id="UP000676649"/>
    </source>
</evidence>
<dbReference type="EMBL" id="CP073754">
    <property type="protein sequence ID" value="QWF69849.1"/>
    <property type="molecule type" value="Genomic_DNA"/>
</dbReference>
<dbReference type="InterPro" id="IPR016053">
    <property type="entry name" value="Haem_Oase-like"/>
</dbReference>
<name>A0A975MM14_9GAMM</name>
<keyword evidence="2" id="KW-1185">Reference proteome</keyword>
<gene>
    <name evidence="1" type="ORF">KEF85_10800</name>
</gene>
<dbReference type="Pfam" id="PF01126">
    <property type="entry name" value="Heme_oxygenase"/>
    <property type="match status" value="1"/>
</dbReference>
<proteinExistence type="predicted"/>
<dbReference type="GO" id="GO:0004392">
    <property type="term" value="F:heme oxygenase (decyclizing) activity"/>
    <property type="evidence" value="ECO:0007669"/>
    <property type="project" value="InterPro"/>
</dbReference>
<evidence type="ECO:0000313" key="1">
    <source>
        <dbReference type="EMBL" id="QWF69849.1"/>
    </source>
</evidence>
<dbReference type="InterPro" id="IPR016084">
    <property type="entry name" value="Haem_Oase-like_multi-hlx"/>
</dbReference>
<dbReference type="RefSeq" id="WP_215580401.1">
    <property type="nucleotide sequence ID" value="NZ_CP073754.1"/>
</dbReference>
<organism evidence="1 2">
    <name type="scientific">Methylomonas paludis</name>
    <dbReference type="NCBI Taxonomy" id="1173101"/>
    <lineage>
        <taxon>Bacteria</taxon>
        <taxon>Pseudomonadati</taxon>
        <taxon>Pseudomonadota</taxon>
        <taxon>Gammaproteobacteria</taxon>
        <taxon>Methylococcales</taxon>
        <taxon>Methylococcaceae</taxon>
        <taxon>Methylomonas</taxon>
    </lineage>
</organism>